<dbReference type="PANTHER" id="PTHR43163">
    <property type="entry name" value="DIPEPTIDE TRANSPORT SYSTEM PERMEASE PROTEIN DPPB-RELATED"/>
    <property type="match status" value="1"/>
</dbReference>
<dbReference type="Pfam" id="PF19300">
    <property type="entry name" value="BPD_transp_1_N"/>
    <property type="match status" value="1"/>
</dbReference>
<feature type="transmembrane region" description="Helical" evidence="7">
    <location>
        <begin position="251"/>
        <end position="276"/>
    </location>
</feature>
<keyword evidence="6 7" id="KW-0472">Membrane</keyword>
<evidence type="ECO:0000259" key="8">
    <source>
        <dbReference type="PROSITE" id="PS50928"/>
    </source>
</evidence>
<evidence type="ECO:0000256" key="5">
    <source>
        <dbReference type="ARBA" id="ARBA00022989"/>
    </source>
</evidence>
<organism evidence="9">
    <name type="scientific">freshwater metagenome</name>
    <dbReference type="NCBI Taxonomy" id="449393"/>
    <lineage>
        <taxon>unclassified sequences</taxon>
        <taxon>metagenomes</taxon>
        <taxon>ecological metagenomes</taxon>
    </lineage>
</organism>
<dbReference type="SUPFAM" id="SSF161098">
    <property type="entry name" value="MetI-like"/>
    <property type="match status" value="1"/>
</dbReference>
<dbReference type="GO" id="GO:0055085">
    <property type="term" value="P:transmembrane transport"/>
    <property type="evidence" value="ECO:0007669"/>
    <property type="project" value="InterPro"/>
</dbReference>
<keyword evidence="5 7" id="KW-1133">Transmembrane helix</keyword>
<keyword evidence="2" id="KW-0813">Transport</keyword>
<dbReference type="CDD" id="cd06261">
    <property type="entry name" value="TM_PBP2"/>
    <property type="match status" value="1"/>
</dbReference>
<evidence type="ECO:0000256" key="2">
    <source>
        <dbReference type="ARBA" id="ARBA00022448"/>
    </source>
</evidence>
<keyword evidence="4 7" id="KW-0812">Transmembrane</keyword>
<feature type="transmembrane region" description="Helical" evidence="7">
    <location>
        <begin position="147"/>
        <end position="171"/>
    </location>
</feature>
<feature type="domain" description="ABC transmembrane type-1" evidence="8">
    <location>
        <begin position="110"/>
        <end position="319"/>
    </location>
</feature>
<evidence type="ECO:0000256" key="4">
    <source>
        <dbReference type="ARBA" id="ARBA00022692"/>
    </source>
</evidence>
<feature type="transmembrane region" description="Helical" evidence="7">
    <location>
        <begin position="296"/>
        <end position="322"/>
    </location>
</feature>
<gene>
    <name evidence="9" type="ORF">GM51_13870</name>
</gene>
<evidence type="ECO:0000256" key="1">
    <source>
        <dbReference type="ARBA" id="ARBA00004651"/>
    </source>
</evidence>
<dbReference type="PROSITE" id="PS50928">
    <property type="entry name" value="ABC_TM1"/>
    <property type="match status" value="1"/>
</dbReference>
<evidence type="ECO:0000256" key="3">
    <source>
        <dbReference type="ARBA" id="ARBA00022475"/>
    </source>
</evidence>
<name>A0A094PVT0_9ZZZZ</name>
<feature type="transmembrane region" description="Helical" evidence="7">
    <location>
        <begin position="191"/>
        <end position="212"/>
    </location>
</feature>
<dbReference type="InterPro" id="IPR045621">
    <property type="entry name" value="BPD_transp_1_N"/>
</dbReference>
<dbReference type="PANTHER" id="PTHR43163:SF6">
    <property type="entry name" value="DIPEPTIDE TRANSPORT SYSTEM PERMEASE PROTEIN DPPB-RELATED"/>
    <property type="match status" value="1"/>
</dbReference>
<sequence length="329" mass="36299">MFPYIVRRVFVMILMLTILSIITFLLFNAVPTDPARLTCGKTCTPEIVAANRIRLGLDQPLYVQYVEWIKGIFVGRTFGSGSATFECSTPCLGYSFRNGEEVTTMIVNALPVTMYLALGAFTLWMLVGISAGIVAAKHHGKWQDRTIMGISLIGYSLPVFFVGLLLLVFVIVRWNLLPYPDYESPFDDPVAFFQTMLLPWVTLAILYAAYYARLTRSQMLETMGEDYIRTARAKGLSERVVFRKHAFRAGLTPIVTSAGLDLAGLLGGAVITEYIFSLPGLGRLAIGAVTEYDLPTITATVLVAAVFVIVANLVVDILYAAIDPRVRLT</sequence>
<accession>A0A094PVT0</accession>
<keyword evidence="3" id="KW-1003">Cell membrane</keyword>
<dbReference type="GO" id="GO:0005886">
    <property type="term" value="C:plasma membrane"/>
    <property type="evidence" value="ECO:0007669"/>
    <property type="project" value="UniProtKB-SubCell"/>
</dbReference>
<reference evidence="9" key="1">
    <citation type="submission" date="2014-06" db="EMBL/GenBank/DDBJ databases">
        <title>Key roles for freshwater Actinobacteria revealed by deep metagenomic sequencing.</title>
        <authorList>
            <person name="Ghai R."/>
            <person name="Mizuno C.M."/>
            <person name="Picazo A."/>
            <person name="Camacho A."/>
            <person name="Rodriguez-Valera F."/>
        </authorList>
    </citation>
    <scope>NUCLEOTIDE SEQUENCE</scope>
</reference>
<dbReference type="AlphaFoldDB" id="A0A094PVT0"/>
<evidence type="ECO:0000256" key="6">
    <source>
        <dbReference type="ARBA" id="ARBA00023136"/>
    </source>
</evidence>
<dbReference type="InterPro" id="IPR000515">
    <property type="entry name" value="MetI-like"/>
</dbReference>
<feature type="transmembrane region" description="Helical" evidence="7">
    <location>
        <begin position="9"/>
        <end position="27"/>
    </location>
</feature>
<feature type="transmembrane region" description="Helical" evidence="7">
    <location>
        <begin position="114"/>
        <end position="135"/>
    </location>
</feature>
<dbReference type="Pfam" id="PF00528">
    <property type="entry name" value="BPD_transp_1"/>
    <property type="match status" value="1"/>
</dbReference>
<comment type="caution">
    <text evidence="9">The sequence shown here is derived from an EMBL/GenBank/DDBJ whole genome shotgun (WGS) entry which is preliminary data.</text>
</comment>
<protein>
    <recommendedName>
        <fullName evidence="8">ABC transmembrane type-1 domain-containing protein</fullName>
    </recommendedName>
</protein>
<dbReference type="Gene3D" id="1.10.3720.10">
    <property type="entry name" value="MetI-like"/>
    <property type="match status" value="1"/>
</dbReference>
<comment type="subcellular location">
    <subcellularLocation>
        <location evidence="1">Cell membrane</location>
        <topology evidence="1">Multi-pass membrane protein</topology>
    </subcellularLocation>
</comment>
<proteinExistence type="predicted"/>
<evidence type="ECO:0000313" key="9">
    <source>
        <dbReference type="EMBL" id="KGA15870.1"/>
    </source>
</evidence>
<evidence type="ECO:0000256" key="7">
    <source>
        <dbReference type="SAM" id="Phobius"/>
    </source>
</evidence>
<dbReference type="EMBL" id="JNSL01000100">
    <property type="protein sequence ID" value="KGA15870.1"/>
    <property type="molecule type" value="Genomic_DNA"/>
</dbReference>
<dbReference type="InterPro" id="IPR035906">
    <property type="entry name" value="MetI-like_sf"/>
</dbReference>